<evidence type="ECO:0000313" key="2">
    <source>
        <dbReference type="Proteomes" id="UP000016570"/>
    </source>
</evidence>
<dbReference type="Proteomes" id="UP000016570">
    <property type="component" value="Unassembled WGS sequence"/>
</dbReference>
<gene>
    <name evidence="1" type="ORF">VPR01S_13_01030</name>
</gene>
<dbReference type="AlphaFoldDB" id="U3BPH1"/>
<protein>
    <submittedName>
        <fullName evidence="1">Uncharacterized protein</fullName>
    </submittedName>
</protein>
<proteinExistence type="predicted"/>
<comment type="caution">
    <text evidence="1">The sequence shown here is derived from an EMBL/GenBank/DDBJ whole genome shotgun (WGS) entry which is preliminary data.</text>
</comment>
<evidence type="ECO:0000313" key="1">
    <source>
        <dbReference type="EMBL" id="GAD68438.1"/>
    </source>
</evidence>
<dbReference type="EMBL" id="BATJ01000013">
    <property type="protein sequence ID" value="GAD68438.1"/>
    <property type="molecule type" value="Genomic_DNA"/>
</dbReference>
<sequence>MSTLFNFQSWHIRIQVFKALRFQPILAETLLPRFVLEQTLIQISILNLPYLKLSEDGQFDLGTNKNLIGVAFKELVNTVTPS</sequence>
<keyword evidence="2" id="KW-1185">Reference proteome</keyword>
<accession>U3BPH1</accession>
<name>U3BPH1_VIBPR</name>
<organism evidence="1 2">
    <name type="scientific">Vibrio proteolyticus NBRC 13287</name>
    <dbReference type="NCBI Taxonomy" id="1219065"/>
    <lineage>
        <taxon>Bacteria</taxon>
        <taxon>Pseudomonadati</taxon>
        <taxon>Pseudomonadota</taxon>
        <taxon>Gammaproteobacteria</taxon>
        <taxon>Vibrionales</taxon>
        <taxon>Vibrionaceae</taxon>
        <taxon>Vibrio</taxon>
    </lineage>
</organism>
<reference evidence="1 2" key="1">
    <citation type="submission" date="2013-09" db="EMBL/GenBank/DDBJ databases">
        <title>Whole genome shotgun sequence of Vibrio proteolyticus NBRC 13287.</title>
        <authorList>
            <person name="Isaki S."/>
            <person name="Hosoyama A."/>
            <person name="Numata M."/>
            <person name="Hashimoto M."/>
            <person name="Hosoyama Y."/>
            <person name="Tsuchikane K."/>
            <person name="Noguchi M."/>
            <person name="Hirakata S."/>
            <person name="Ichikawa N."/>
            <person name="Ohji S."/>
            <person name="Yamazoe A."/>
            <person name="Fujita N."/>
        </authorList>
    </citation>
    <scope>NUCLEOTIDE SEQUENCE [LARGE SCALE GENOMIC DNA]</scope>
    <source>
        <strain evidence="1 2">NBRC 13287</strain>
    </source>
</reference>